<dbReference type="AlphaFoldDB" id="A0AAV9ILY2"/>
<organism evidence="3 4">
    <name type="scientific">Galdieria yellowstonensis</name>
    <dbReference type="NCBI Taxonomy" id="3028027"/>
    <lineage>
        <taxon>Eukaryota</taxon>
        <taxon>Rhodophyta</taxon>
        <taxon>Bangiophyceae</taxon>
        <taxon>Galdieriales</taxon>
        <taxon>Galdieriaceae</taxon>
        <taxon>Galdieria</taxon>
    </lineage>
</organism>
<dbReference type="InterPro" id="IPR045107">
    <property type="entry name" value="SAC3/GANP/THP3"/>
</dbReference>
<evidence type="ECO:0000256" key="1">
    <source>
        <dbReference type="SAM" id="MobiDB-lite"/>
    </source>
</evidence>
<gene>
    <name evidence="3" type="ORF">GAYE_SCF59G6451</name>
</gene>
<feature type="domain" description="SAC3/GANP/THP3 conserved" evidence="2">
    <location>
        <begin position="313"/>
        <end position="530"/>
    </location>
</feature>
<evidence type="ECO:0000259" key="2">
    <source>
        <dbReference type="Pfam" id="PF03399"/>
    </source>
</evidence>
<evidence type="ECO:0000313" key="3">
    <source>
        <dbReference type="EMBL" id="KAK4528507.1"/>
    </source>
</evidence>
<dbReference type="Proteomes" id="UP001300502">
    <property type="component" value="Unassembled WGS sequence"/>
</dbReference>
<dbReference type="InterPro" id="IPR005062">
    <property type="entry name" value="SAC3/GANP/THP3_conserved"/>
</dbReference>
<dbReference type="Gene3D" id="1.25.40.990">
    <property type="match status" value="1"/>
</dbReference>
<comment type="caution">
    <text evidence="3">The sequence shown here is derived from an EMBL/GenBank/DDBJ whole genome shotgun (WGS) entry which is preliminary data.</text>
</comment>
<dbReference type="PANTHER" id="PTHR12436">
    <property type="entry name" value="80 KDA MCM3-ASSOCIATED PROTEIN"/>
    <property type="match status" value="1"/>
</dbReference>
<feature type="compositionally biased region" description="Polar residues" evidence="1">
    <location>
        <begin position="172"/>
        <end position="189"/>
    </location>
</feature>
<dbReference type="Pfam" id="PF03399">
    <property type="entry name" value="SAC3_GANP"/>
    <property type="match status" value="1"/>
</dbReference>
<reference evidence="3 4" key="1">
    <citation type="submission" date="2022-07" db="EMBL/GenBank/DDBJ databases">
        <title>Genome-wide signatures of adaptation to extreme environments.</title>
        <authorList>
            <person name="Cho C.H."/>
            <person name="Yoon H.S."/>
        </authorList>
    </citation>
    <scope>NUCLEOTIDE SEQUENCE [LARGE SCALE GENOMIC DNA]</scope>
    <source>
        <strain evidence="3 4">108.79 E11</strain>
    </source>
</reference>
<dbReference type="InterPro" id="IPR001202">
    <property type="entry name" value="WW_dom"/>
</dbReference>
<feature type="compositionally biased region" description="Polar residues" evidence="1">
    <location>
        <begin position="131"/>
        <end position="140"/>
    </location>
</feature>
<feature type="compositionally biased region" description="Polar residues" evidence="1">
    <location>
        <begin position="215"/>
        <end position="227"/>
    </location>
</feature>
<keyword evidence="4" id="KW-1185">Reference proteome</keyword>
<proteinExistence type="predicted"/>
<protein>
    <recommendedName>
        <fullName evidence="2">SAC3/GANP/THP3 conserved domain-containing protein</fullName>
    </recommendedName>
</protein>
<dbReference type="PANTHER" id="PTHR12436:SF4">
    <property type="entry name" value="LEUKOCYTE RECEPTOR CLUSTER MEMBER 8"/>
    <property type="match status" value="1"/>
</dbReference>
<dbReference type="Gene3D" id="2.20.70.10">
    <property type="match status" value="1"/>
</dbReference>
<dbReference type="EMBL" id="JANCYU010000065">
    <property type="protein sequence ID" value="KAK4528507.1"/>
    <property type="molecule type" value="Genomic_DNA"/>
</dbReference>
<feature type="region of interest" description="Disordered" evidence="1">
    <location>
        <begin position="131"/>
        <end position="227"/>
    </location>
</feature>
<evidence type="ECO:0000313" key="4">
    <source>
        <dbReference type="Proteomes" id="UP001300502"/>
    </source>
</evidence>
<sequence length="541" mass="62818">MNWQPPEQEWKLCVDPVTKRQYIYNEKLGCSRWLWERYYDENTKHFYLCNILTGQSVWEITSPTMQYNWQGRTNYDPPTPQQQSFIPNSKTTSVRHDTTNTVKNTNQLEYFTPDGRKYYWDPVTKTSRWATETTSNQTSNVKKEENIQGIGKSQPKVSIKYTKKAPVKLQQPPAQTITSQPKQEETGTVEQPKMTMENTKDIGTQQQDDKKILPSSGQSTRTTLSDSNSIVQSVSKIDMDSSTVAEVGTNTTVEAESTETVSNSLQVKRRKKPKESKACLWNTVEPVVMKADTGVRIIGTSVALEKPYLRLTSVPDPKDVRPYSVLKKALRHVKSKYKKKKWSYNYACEQLKSIRQDMTVQGVEDALAVQVYETHGRLALENNDMDEFIQCLTCLSQLYTKVESEHRIEFMGYRILYATYVNSKDLLTSILSELNRTERNLWEVDHATQVWNAVAVNNWTRFFVLYAQCPHLGFYLMDKIKDRIRQIAVNHLRKAFKVDNIDLEFLCRNFGFENTAECKEFFERNEFIFNEKKTEIVVAKK</sequence>
<accession>A0AAV9ILY2</accession>
<dbReference type="CDD" id="cd00201">
    <property type="entry name" value="WW"/>
    <property type="match status" value="1"/>
</dbReference>
<dbReference type="GO" id="GO:0005634">
    <property type="term" value="C:nucleus"/>
    <property type="evidence" value="ECO:0007669"/>
    <property type="project" value="TreeGrafter"/>
</dbReference>
<name>A0AAV9ILY2_9RHOD</name>